<evidence type="ECO:0000313" key="2">
    <source>
        <dbReference type="EMBL" id="SKA73547.1"/>
    </source>
</evidence>
<dbReference type="OrthoDB" id="5471998at2"/>
<keyword evidence="3" id="KW-1185">Reference proteome</keyword>
<evidence type="ECO:0000313" key="3">
    <source>
        <dbReference type="Proteomes" id="UP000189733"/>
    </source>
</evidence>
<feature type="coiled-coil region" evidence="1">
    <location>
        <begin position="68"/>
        <end position="121"/>
    </location>
</feature>
<protein>
    <submittedName>
        <fullName evidence="2">Uncharacterized protein</fullName>
    </submittedName>
</protein>
<gene>
    <name evidence="2" type="ORF">SAMN02745702_01878</name>
</gene>
<reference evidence="2 3" key="1">
    <citation type="submission" date="2017-02" db="EMBL/GenBank/DDBJ databases">
        <authorList>
            <person name="Peterson S.W."/>
        </authorList>
    </citation>
    <scope>NUCLEOTIDE SEQUENCE [LARGE SCALE GENOMIC DNA]</scope>
    <source>
        <strain evidence="2 3">DSM 18034</strain>
    </source>
</reference>
<dbReference type="AlphaFoldDB" id="A0A1T4W8M2"/>
<proteinExistence type="predicted"/>
<dbReference type="STRING" id="1121442.SAMN02745702_01878"/>
<dbReference type="EMBL" id="FUYA01000005">
    <property type="protein sequence ID" value="SKA73547.1"/>
    <property type="molecule type" value="Genomic_DNA"/>
</dbReference>
<accession>A0A1T4W8M2</accession>
<keyword evidence="1" id="KW-0175">Coiled coil</keyword>
<evidence type="ECO:0000256" key="1">
    <source>
        <dbReference type="SAM" id="Coils"/>
    </source>
</evidence>
<dbReference type="RefSeq" id="WP_144012596.1">
    <property type="nucleotide sequence ID" value="NZ_FUYA01000005.1"/>
</dbReference>
<organism evidence="2 3">
    <name type="scientific">Desulfobaculum bizertense DSM 18034</name>
    <dbReference type="NCBI Taxonomy" id="1121442"/>
    <lineage>
        <taxon>Bacteria</taxon>
        <taxon>Pseudomonadati</taxon>
        <taxon>Thermodesulfobacteriota</taxon>
        <taxon>Desulfovibrionia</taxon>
        <taxon>Desulfovibrionales</taxon>
        <taxon>Desulfovibrionaceae</taxon>
        <taxon>Desulfobaculum</taxon>
    </lineage>
</organism>
<dbReference type="Proteomes" id="UP000189733">
    <property type="component" value="Unassembled WGS sequence"/>
</dbReference>
<name>A0A1T4W8M2_9BACT</name>
<sequence>MGRVLQIRVMATTPYPEEIERTWPALYALAWPDPLPPSQSPLTPRDLLELVSTLDDQLRFGLKDRHVRDALQSDLDRALSIKAKLEDALANWKAGEANSLSTQLEDALDALEQKAQDAAASGQK</sequence>